<organism evidence="1 2">
    <name type="scientific">Leptospira borgpetersenii serovar Pomona str. 200901868</name>
    <dbReference type="NCBI Taxonomy" id="1192866"/>
    <lineage>
        <taxon>Bacteria</taxon>
        <taxon>Pseudomonadati</taxon>
        <taxon>Spirochaetota</taxon>
        <taxon>Spirochaetia</taxon>
        <taxon>Leptospirales</taxon>
        <taxon>Leptospiraceae</taxon>
        <taxon>Leptospira</taxon>
    </lineage>
</organism>
<sequence length="57" mass="7295">MCQEKVFFYQKIRTRKKEFFCRIQKIRSFYAFRTNSTELVDRLKMHFKRKWIVLKKN</sequence>
<comment type="caution">
    <text evidence="1">The sequence shown here is derived from an EMBL/GenBank/DDBJ whole genome shotgun (WGS) entry which is preliminary data.</text>
</comment>
<protein>
    <submittedName>
        <fullName evidence="1">Uncharacterized protein</fullName>
    </submittedName>
</protein>
<name>M6WIW2_LEPBO</name>
<reference evidence="1 2" key="1">
    <citation type="submission" date="2013-01" db="EMBL/GenBank/DDBJ databases">
        <authorList>
            <person name="Harkins D.M."/>
            <person name="Durkin A.S."/>
            <person name="Brinkac L.M."/>
            <person name="Haft D.H."/>
            <person name="Selengut J.D."/>
            <person name="Sanka R."/>
            <person name="DePew J."/>
            <person name="Purushe J."/>
            <person name="Picardeau M."/>
            <person name="Werts C."/>
            <person name="Goarant C."/>
            <person name="Vinetz J.M."/>
            <person name="Sutton G.G."/>
            <person name="Nierman W.C."/>
            <person name="Fouts D.E."/>
        </authorList>
    </citation>
    <scope>NUCLEOTIDE SEQUENCE [LARGE SCALE GENOMIC DNA]</scope>
    <source>
        <strain evidence="1 2">200901868</strain>
    </source>
</reference>
<dbReference type="AlphaFoldDB" id="M6WIW2"/>
<gene>
    <name evidence="1" type="ORF">LEP1GSC133_0432</name>
</gene>
<evidence type="ECO:0000313" key="1">
    <source>
        <dbReference type="EMBL" id="EMO61698.1"/>
    </source>
</evidence>
<dbReference type="EMBL" id="AKWF02000093">
    <property type="protein sequence ID" value="EMO61698.1"/>
    <property type="molecule type" value="Genomic_DNA"/>
</dbReference>
<proteinExistence type="predicted"/>
<dbReference type="Proteomes" id="UP000012159">
    <property type="component" value="Unassembled WGS sequence"/>
</dbReference>
<dbReference type="STRING" id="1192866.LEP1GSC133_0432"/>
<accession>M6WIW2</accession>
<evidence type="ECO:0000313" key="2">
    <source>
        <dbReference type="Proteomes" id="UP000012159"/>
    </source>
</evidence>